<keyword evidence="3" id="KW-1185">Reference proteome</keyword>
<reference evidence="2 3" key="1">
    <citation type="submission" date="2019-09" db="EMBL/GenBank/DDBJ databases">
        <authorList>
            <person name="Criscuolo A."/>
        </authorList>
    </citation>
    <scope>NUCLEOTIDE SEQUENCE [LARGE SCALE GENOMIC DNA]</scope>
    <source>
        <strain evidence="3">3(2)</strain>
    </source>
</reference>
<sequence>MSDNSQAPIVIYQEADQDVGLISRRRIRRCGATIPRPVRWRLPGLPTERQAEPDEKSNVQNMHIA</sequence>
<organism evidence="2 3">
    <name type="scientific">Halomonas lysinitropha</name>
    <dbReference type="NCBI Taxonomy" id="2607506"/>
    <lineage>
        <taxon>Bacteria</taxon>
        <taxon>Pseudomonadati</taxon>
        <taxon>Pseudomonadota</taxon>
        <taxon>Gammaproteobacteria</taxon>
        <taxon>Oceanospirillales</taxon>
        <taxon>Halomonadaceae</taxon>
        <taxon>Halomonas</taxon>
    </lineage>
</organism>
<dbReference type="EMBL" id="CABVOU010000039">
    <property type="protein sequence ID" value="VVZ96329.1"/>
    <property type="molecule type" value="Genomic_DNA"/>
</dbReference>
<gene>
    <name evidence="2" type="ORF">HALO32_02425</name>
</gene>
<dbReference type="AlphaFoldDB" id="A0A5K1IBW7"/>
<evidence type="ECO:0000256" key="1">
    <source>
        <dbReference type="SAM" id="MobiDB-lite"/>
    </source>
</evidence>
<name>A0A5K1IBW7_9GAMM</name>
<protein>
    <submittedName>
        <fullName evidence="2">Uncharacterized protein</fullName>
    </submittedName>
</protein>
<feature type="region of interest" description="Disordered" evidence="1">
    <location>
        <begin position="38"/>
        <end position="65"/>
    </location>
</feature>
<proteinExistence type="predicted"/>
<evidence type="ECO:0000313" key="3">
    <source>
        <dbReference type="Proteomes" id="UP000326725"/>
    </source>
</evidence>
<accession>A0A5K1IBW7</accession>
<evidence type="ECO:0000313" key="2">
    <source>
        <dbReference type="EMBL" id="VVZ96329.1"/>
    </source>
</evidence>
<dbReference type="Proteomes" id="UP000326725">
    <property type="component" value="Unassembled WGS sequence"/>
</dbReference>